<evidence type="ECO:0000256" key="4">
    <source>
        <dbReference type="ARBA" id="ARBA00022741"/>
    </source>
</evidence>
<feature type="coiled-coil region" evidence="10">
    <location>
        <begin position="166"/>
        <end position="213"/>
    </location>
</feature>
<evidence type="ECO:0000313" key="13">
    <source>
        <dbReference type="Proteomes" id="UP000675379"/>
    </source>
</evidence>
<dbReference type="SUPFAM" id="SSF52540">
    <property type="entry name" value="P-loop containing nucleoside triphosphate hydrolases"/>
    <property type="match status" value="1"/>
</dbReference>
<evidence type="ECO:0000256" key="7">
    <source>
        <dbReference type="ARBA" id="ARBA00023204"/>
    </source>
</evidence>
<evidence type="ECO:0000256" key="1">
    <source>
        <dbReference type="ARBA" id="ARBA00003618"/>
    </source>
</evidence>
<comment type="similarity">
    <text evidence="2 9">Belongs to the RecN family.</text>
</comment>
<dbReference type="AlphaFoldDB" id="A0A941HQ06"/>
<gene>
    <name evidence="12" type="primary">recN</name>
    <name evidence="12" type="ORF">KCG48_01205</name>
</gene>
<dbReference type="PANTHER" id="PTHR11059">
    <property type="entry name" value="DNA REPAIR PROTEIN RECN"/>
    <property type="match status" value="1"/>
</dbReference>
<dbReference type="GO" id="GO:0043590">
    <property type="term" value="C:bacterial nucleoid"/>
    <property type="evidence" value="ECO:0007669"/>
    <property type="project" value="TreeGrafter"/>
</dbReference>
<proteinExistence type="inferred from homology"/>
<dbReference type="GO" id="GO:0005524">
    <property type="term" value="F:ATP binding"/>
    <property type="evidence" value="ECO:0007669"/>
    <property type="project" value="UniProtKB-KW"/>
</dbReference>
<dbReference type="Gene3D" id="3.40.50.300">
    <property type="entry name" value="P-loop containing nucleotide triphosphate hydrolases"/>
    <property type="match status" value="2"/>
</dbReference>
<feature type="coiled-coil region" evidence="10">
    <location>
        <begin position="326"/>
        <end position="353"/>
    </location>
</feature>
<dbReference type="Proteomes" id="UP000675379">
    <property type="component" value="Unassembled WGS sequence"/>
</dbReference>
<accession>A0A941HQ06</accession>
<dbReference type="RefSeq" id="WP_211799457.1">
    <property type="nucleotide sequence ID" value="NZ_JAGSCS010000001.1"/>
</dbReference>
<evidence type="ECO:0000256" key="8">
    <source>
        <dbReference type="ARBA" id="ARBA00033408"/>
    </source>
</evidence>
<comment type="function">
    <text evidence="1 9">May be involved in recombinational repair of damaged DNA.</text>
</comment>
<dbReference type="CDD" id="cd03241">
    <property type="entry name" value="ABC_RecN"/>
    <property type="match status" value="2"/>
</dbReference>
<reference evidence="12" key="1">
    <citation type="submission" date="2021-04" db="EMBL/GenBank/DDBJ databases">
        <title>Proteiniclasticum sedimins sp. nov., an obligate anaerobic bacterium isolated from anaerobic sludge.</title>
        <authorList>
            <person name="Liu J."/>
        </authorList>
    </citation>
    <scope>NUCLEOTIDE SEQUENCE</scope>
    <source>
        <strain evidence="12">BAD-10</strain>
    </source>
</reference>
<dbReference type="Pfam" id="PF02463">
    <property type="entry name" value="SMC_N"/>
    <property type="match status" value="1"/>
</dbReference>
<dbReference type="InterPro" id="IPR003395">
    <property type="entry name" value="RecF/RecN/SMC_N"/>
</dbReference>
<dbReference type="InterPro" id="IPR027417">
    <property type="entry name" value="P-loop_NTPase"/>
</dbReference>
<keyword evidence="6" id="KW-0067">ATP-binding</keyword>
<keyword evidence="7 9" id="KW-0234">DNA repair</keyword>
<keyword evidence="5 9" id="KW-0227">DNA damage</keyword>
<dbReference type="GO" id="GO:0006310">
    <property type="term" value="P:DNA recombination"/>
    <property type="evidence" value="ECO:0007669"/>
    <property type="project" value="InterPro"/>
</dbReference>
<dbReference type="GO" id="GO:0009432">
    <property type="term" value="P:SOS response"/>
    <property type="evidence" value="ECO:0007669"/>
    <property type="project" value="TreeGrafter"/>
</dbReference>
<evidence type="ECO:0000256" key="6">
    <source>
        <dbReference type="ARBA" id="ARBA00022840"/>
    </source>
</evidence>
<evidence type="ECO:0000256" key="2">
    <source>
        <dbReference type="ARBA" id="ARBA00009441"/>
    </source>
</evidence>
<evidence type="ECO:0000256" key="9">
    <source>
        <dbReference type="PIRNR" id="PIRNR003128"/>
    </source>
</evidence>
<dbReference type="InterPro" id="IPR004604">
    <property type="entry name" value="DNA_recomb/repair_RecN"/>
</dbReference>
<evidence type="ECO:0000259" key="11">
    <source>
        <dbReference type="Pfam" id="PF02463"/>
    </source>
</evidence>
<dbReference type="PIRSF" id="PIRSF003128">
    <property type="entry name" value="RecN"/>
    <property type="match status" value="1"/>
</dbReference>
<keyword evidence="4" id="KW-0547">Nucleotide-binding</keyword>
<keyword evidence="10" id="KW-0175">Coiled coil</keyword>
<protein>
    <recommendedName>
        <fullName evidence="3 9">DNA repair protein RecN</fullName>
    </recommendedName>
    <alternativeName>
        <fullName evidence="8 9">Recombination protein N</fullName>
    </alternativeName>
</protein>
<name>A0A941HQ06_9CLOT</name>
<dbReference type="NCBIfam" id="TIGR00634">
    <property type="entry name" value="recN"/>
    <property type="match status" value="1"/>
</dbReference>
<keyword evidence="13" id="KW-1185">Reference proteome</keyword>
<evidence type="ECO:0000313" key="12">
    <source>
        <dbReference type="EMBL" id="MBR0574948.1"/>
    </source>
</evidence>
<dbReference type="EMBL" id="JAGSCS010000001">
    <property type="protein sequence ID" value="MBR0574948.1"/>
    <property type="molecule type" value="Genomic_DNA"/>
</dbReference>
<sequence>MLLQLNVKNFALIDALDLNFEAGFTILTGETGAGKSILIDSINFVLGEKFNKEFIRTGAESTSVEAVFTTDPAAERILEKLGIPVEEVIIFSRESFVNGRNSARINGKTVLVSVLKEVGKELLDIHGQHNNQNLLDNTKHMEYLDSFADLFQSPEAIAYTREYDHLRALRERLQELQGSKDREKLLDYLRFQLEDLDKAKLKVEEEAELLARVSMLSHAEKISLGLSSAHELLAQESGILESLAAALHGLKGIEKVYPQVKPSLENLEGAYFALEETSRELGGAMENVYYDQDELNEVNERLYTYSTMKKKYGPEVTDVLAYGEKIRKQYEDLVNAEELIQATEKAMAESRRKLFVLGKALHELRVAGAKALSQKINRELKFVGLEKAEFDVAVTATETLHATGIDDVAFLISTNTGEPRKALEKIVSGGELSRIMLSMKVAFIDKDKTPSVIFDEIDTGISGRIAEAVGEKMYALSGAFQVFCVTHLPQIAAFSDHHLVVAKEEDKKRTFTRVVSVDLEGKVEELAKMIGGRAISEPTRQNARDIIEKTQDIKKKYRV</sequence>
<feature type="domain" description="RecF/RecN/SMC N-terminal" evidence="11">
    <location>
        <begin position="2"/>
        <end position="508"/>
    </location>
</feature>
<dbReference type="GO" id="GO:0006281">
    <property type="term" value="P:DNA repair"/>
    <property type="evidence" value="ECO:0007669"/>
    <property type="project" value="UniProtKB-KW"/>
</dbReference>
<evidence type="ECO:0000256" key="10">
    <source>
        <dbReference type="SAM" id="Coils"/>
    </source>
</evidence>
<evidence type="ECO:0000256" key="3">
    <source>
        <dbReference type="ARBA" id="ARBA00021315"/>
    </source>
</evidence>
<dbReference type="PANTHER" id="PTHR11059:SF0">
    <property type="entry name" value="DNA REPAIR PROTEIN RECN"/>
    <property type="match status" value="1"/>
</dbReference>
<evidence type="ECO:0000256" key="5">
    <source>
        <dbReference type="ARBA" id="ARBA00022763"/>
    </source>
</evidence>
<organism evidence="12 13">
    <name type="scientific">Proteiniclasticum sediminis</name>
    <dbReference type="NCBI Taxonomy" id="2804028"/>
    <lineage>
        <taxon>Bacteria</taxon>
        <taxon>Bacillati</taxon>
        <taxon>Bacillota</taxon>
        <taxon>Clostridia</taxon>
        <taxon>Eubacteriales</taxon>
        <taxon>Clostridiaceae</taxon>
        <taxon>Proteiniclasticum</taxon>
    </lineage>
</organism>
<comment type="caution">
    <text evidence="12">The sequence shown here is derived from an EMBL/GenBank/DDBJ whole genome shotgun (WGS) entry which is preliminary data.</text>
</comment>